<dbReference type="GO" id="GO:0003677">
    <property type="term" value="F:DNA binding"/>
    <property type="evidence" value="ECO:0007669"/>
    <property type="project" value="InterPro"/>
</dbReference>
<dbReference type="OrthoDB" id="281268at2"/>
<comment type="caution">
    <text evidence="2">The sequence shown here is derived from an EMBL/GenBank/DDBJ whole genome shotgun (WGS) entry which is preliminary data.</text>
</comment>
<sequence>MPRRKQPRAKRITPEQIAEIRRLHSAGHTQRDIVQTTGISRTTIHRVLTDNHLVKHRKSATDAEEGDSISYFDGPIERCPRCGRKVHMPCMPCRIDSMAACGQVPESTIQKADRRQIARDW</sequence>
<evidence type="ECO:0000313" key="2">
    <source>
        <dbReference type="EMBL" id="PQO45452.1"/>
    </source>
</evidence>
<dbReference type="GO" id="GO:0000150">
    <property type="term" value="F:DNA strand exchange activity"/>
    <property type="evidence" value="ECO:0007669"/>
    <property type="project" value="InterPro"/>
</dbReference>
<evidence type="ECO:0000313" key="3">
    <source>
        <dbReference type="Proteomes" id="UP000237819"/>
    </source>
</evidence>
<organism evidence="2 3">
    <name type="scientific">Blastopirellula marina</name>
    <dbReference type="NCBI Taxonomy" id="124"/>
    <lineage>
        <taxon>Bacteria</taxon>
        <taxon>Pseudomonadati</taxon>
        <taxon>Planctomycetota</taxon>
        <taxon>Planctomycetia</taxon>
        <taxon>Pirellulales</taxon>
        <taxon>Pirellulaceae</taxon>
        <taxon>Blastopirellula</taxon>
    </lineage>
</organism>
<gene>
    <name evidence="2" type="ORF">C5Y93_13455</name>
</gene>
<evidence type="ECO:0000259" key="1">
    <source>
        <dbReference type="Pfam" id="PF02796"/>
    </source>
</evidence>
<reference evidence="2 3" key="1">
    <citation type="submission" date="2018-02" db="EMBL/GenBank/DDBJ databases">
        <title>Comparative genomes isolates from brazilian mangrove.</title>
        <authorList>
            <person name="Araujo J.E."/>
            <person name="Taketani R.G."/>
            <person name="Silva M.C.P."/>
            <person name="Loureco M.V."/>
            <person name="Andreote F.D."/>
        </authorList>
    </citation>
    <scope>NUCLEOTIDE SEQUENCE [LARGE SCALE GENOMIC DNA]</scope>
    <source>
        <strain evidence="2 3">Nap-Phe MGV</strain>
    </source>
</reference>
<dbReference type="SUPFAM" id="SSF46689">
    <property type="entry name" value="Homeodomain-like"/>
    <property type="match status" value="1"/>
</dbReference>
<dbReference type="InterPro" id="IPR009057">
    <property type="entry name" value="Homeodomain-like_sf"/>
</dbReference>
<feature type="domain" description="Resolvase HTH" evidence="1">
    <location>
        <begin position="10"/>
        <end position="50"/>
    </location>
</feature>
<name>A0A2S8GLZ2_9BACT</name>
<proteinExistence type="predicted"/>
<dbReference type="InterPro" id="IPR006120">
    <property type="entry name" value="Resolvase_HTH_dom"/>
</dbReference>
<protein>
    <recommendedName>
        <fullName evidence="1">Resolvase HTH domain-containing protein</fullName>
    </recommendedName>
</protein>
<dbReference type="EMBL" id="PUHZ01000014">
    <property type="protein sequence ID" value="PQO45452.1"/>
    <property type="molecule type" value="Genomic_DNA"/>
</dbReference>
<dbReference type="Gene3D" id="1.10.10.60">
    <property type="entry name" value="Homeodomain-like"/>
    <property type="match status" value="1"/>
</dbReference>
<dbReference type="CDD" id="cd00569">
    <property type="entry name" value="HTH_Hin_like"/>
    <property type="match status" value="1"/>
</dbReference>
<dbReference type="Pfam" id="PF02796">
    <property type="entry name" value="HTH_7"/>
    <property type="match status" value="1"/>
</dbReference>
<accession>A0A2S8GLZ2</accession>
<dbReference type="Proteomes" id="UP000237819">
    <property type="component" value="Unassembled WGS sequence"/>
</dbReference>
<dbReference type="RefSeq" id="WP_105335943.1">
    <property type="nucleotide sequence ID" value="NZ_PUHZ01000014.1"/>
</dbReference>
<dbReference type="AlphaFoldDB" id="A0A2S8GLZ2"/>